<evidence type="ECO:0000313" key="2">
    <source>
        <dbReference type="EMBL" id="KMV32852.1"/>
    </source>
</evidence>
<dbReference type="AlphaFoldDB" id="A0A0J8VIA2"/>
<sequence length="350" mass="35097">MGQPAARARVDTSAHTGPIQSGSPDVIIGGFPAARKNDPLSCSQHGQGAIVGGSATVFVNGLPLARMGDKTLCNTSGTPAAPQAKAAPPQYWSSTLAKKAGEDGAMHGDNYDARVLGAYASIEDKDGTGKPESVSAGFALEDITVGNMKSQDMVKGELRTKIAVANAGVSMIVENPDYATMNASATATGMQYGASAEAGKEGMLYGGVGGDFTVGTAEAKVVSEVYKGNKGRYGFSGEVGAEAAGIKGEVSGKSNILGIITSEGKVSGTVGGVGASTGGALIVDKTDYSLTVKASGKLAFVLGIGADVNIKVALKPILDLPFKLFKKAMPAPSSGDGTIKTGCVTVLIGG</sequence>
<dbReference type="Gene3D" id="2.60.200.60">
    <property type="match status" value="1"/>
</dbReference>
<dbReference type="RefSeq" id="WP_024559473.1">
    <property type="nucleotide sequence ID" value="NZ_LFEJ01000025.1"/>
</dbReference>
<keyword evidence="2" id="KW-0282">Flagellum</keyword>
<evidence type="ECO:0000256" key="1">
    <source>
        <dbReference type="SAM" id="MobiDB-lite"/>
    </source>
</evidence>
<comment type="caution">
    <text evidence="2">The sequence shown here is derived from an EMBL/GenBank/DDBJ whole genome shotgun (WGS) entry which is preliminary data.</text>
</comment>
<dbReference type="PATRIC" id="fig|1656095.3.peg.1866"/>
<feature type="compositionally biased region" description="Polar residues" evidence="1">
    <location>
        <begin position="13"/>
        <end position="23"/>
    </location>
</feature>
<gene>
    <name evidence="2" type="ORF">ACH50_19145</name>
</gene>
<reference evidence="2 3" key="1">
    <citation type="submission" date="2015-06" db="EMBL/GenBank/DDBJ databases">
        <title>Genome sequencing of Cronobacter sp. strain DJ34 isolated from petroleum contaminated sludge of Duliajan Oil Fields, Assam, India.</title>
        <authorList>
            <person name="Pal S."/>
            <person name="Banerjee T.D."/>
            <person name="Roy A."/>
            <person name="Sar P."/>
            <person name="Kazy S.K."/>
        </authorList>
    </citation>
    <scope>NUCLEOTIDE SEQUENCE [LARGE SCALE GENOMIC DNA]</scope>
    <source>
        <strain evidence="2 3">DJ34</strain>
    </source>
</reference>
<keyword evidence="2" id="KW-0969">Cilium</keyword>
<feature type="region of interest" description="Disordered" evidence="1">
    <location>
        <begin position="1"/>
        <end position="24"/>
    </location>
</feature>
<accession>A0A0J8VIA2</accession>
<dbReference type="Proteomes" id="UP000037315">
    <property type="component" value="Unassembled WGS sequence"/>
</dbReference>
<dbReference type="STRING" id="1121863.GCA_000621185_01020"/>
<organism evidence="2 3">
    <name type="scientific">Franconibacter pulveris</name>
    <dbReference type="NCBI Taxonomy" id="435910"/>
    <lineage>
        <taxon>Bacteria</taxon>
        <taxon>Pseudomonadati</taxon>
        <taxon>Pseudomonadota</taxon>
        <taxon>Gammaproteobacteria</taxon>
        <taxon>Enterobacterales</taxon>
        <taxon>Enterobacteriaceae</taxon>
        <taxon>Franconibacter</taxon>
    </lineage>
</organism>
<name>A0A0J8VIA2_9ENTR</name>
<keyword evidence="2" id="KW-0966">Cell projection</keyword>
<keyword evidence="3" id="KW-1185">Reference proteome</keyword>
<dbReference type="Pfam" id="PF05488">
    <property type="entry name" value="PAAR_motif"/>
    <property type="match status" value="1"/>
</dbReference>
<dbReference type="InterPro" id="IPR008727">
    <property type="entry name" value="PAAR_motif"/>
</dbReference>
<protein>
    <submittedName>
        <fullName evidence="2">Flagellar L-ring protein FlgH</fullName>
    </submittedName>
</protein>
<proteinExistence type="predicted"/>
<dbReference type="EMBL" id="LFEJ01000025">
    <property type="protein sequence ID" value="KMV32852.1"/>
    <property type="molecule type" value="Genomic_DNA"/>
</dbReference>
<dbReference type="OrthoDB" id="9807902at2"/>
<evidence type="ECO:0000313" key="3">
    <source>
        <dbReference type="Proteomes" id="UP000037315"/>
    </source>
</evidence>